<evidence type="ECO:0000313" key="6">
    <source>
        <dbReference type="Proteomes" id="UP001058461"/>
    </source>
</evidence>
<proteinExistence type="inferred from homology"/>
<evidence type="ECO:0000259" key="4">
    <source>
        <dbReference type="Pfam" id="PF01979"/>
    </source>
</evidence>
<dbReference type="RefSeq" id="WP_255854634.1">
    <property type="nucleotide sequence ID" value="NZ_CP073347.1"/>
</dbReference>
<dbReference type="SUPFAM" id="SSF51556">
    <property type="entry name" value="Metallo-dependent hydrolases"/>
    <property type="match status" value="1"/>
</dbReference>
<dbReference type="InterPro" id="IPR032466">
    <property type="entry name" value="Metal_Hydrolase"/>
</dbReference>
<evidence type="ECO:0000256" key="1">
    <source>
        <dbReference type="ARBA" id="ARBA00006745"/>
    </source>
</evidence>
<dbReference type="EMBL" id="CP073347">
    <property type="protein sequence ID" value="UTW12543.1"/>
    <property type="molecule type" value="Genomic_DNA"/>
</dbReference>
<dbReference type="Pfam" id="PF01979">
    <property type="entry name" value="Amidohydro_1"/>
    <property type="match status" value="1"/>
</dbReference>
<keyword evidence="6" id="KW-1185">Reference proteome</keyword>
<accession>A0ABY5HLR9</accession>
<sequence length="486" mass="52375">MTAPCSPDTFAAPEQILAPEWLLLRDKPVQDQAILVRQGKISALGSVDELQRQAPAIPVTALPGRLIMPGFIDSHHHLTQAFGKALVFGEPSEIFRRVWVPMESSLDEDFLYLSSKLAALEALRGGFTTVCDAGTRSAAALGSIARATEEAGIRCVLGMVCNDKQGTTLLDKNSILARADQHISAWQGTGLVSPSLAIPIPEIATDAMLQAVSSLCRDAGIIFQTHANEHLVAVERSLEQRGQRPVEHLYQAGALGPQTLLAHATLLTPTELRMIQETDTAVSYNPVASAWKGNAVAQAELMHAFNIRLGLGTDGTRSDGFRLMDYAEAAQRFAFGMAVGDSSCGGGWPWLDHATRGGANVLGLGHRTGEIAVGLDADFLLIDLEVPEMVPSWDLSWELVRLANRDQIEGVFVAGKLRLWQGWPTDWDARALMRAVSAQAKAGVAKAPIQKIHSFTDQHRQQHNARNGQEIGHGGQHATAAAALNR</sequence>
<reference evidence="5" key="1">
    <citation type="submission" date="2021-04" db="EMBL/GenBank/DDBJ databases">
        <title>Oceanospirillales bacteria with DddD are important DMSP degraders in coastal seawater.</title>
        <authorList>
            <person name="Liu J."/>
        </authorList>
    </citation>
    <scope>NUCLEOTIDE SEQUENCE</scope>
    <source>
        <strain evidence="5">D13-1</strain>
    </source>
</reference>
<dbReference type="InterPro" id="IPR006680">
    <property type="entry name" value="Amidohydro-rel"/>
</dbReference>
<evidence type="ECO:0000256" key="3">
    <source>
        <dbReference type="SAM" id="MobiDB-lite"/>
    </source>
</evidence>
<dbReference type="Proteomes" id="UP001058461">
    <property type="component" value="Chromosome"/>
</dbReference>
<dbReference type="PANTHER" id="PTHR43794">
    <property type="entry name" value="AMINOHYDROLASE SSNA-RELATED"/>
    <property type="match status" value="1"/>
</dbReference>
<dbReference type="Gene3D" id="3.20.20.140">
    <property type="entry name" value="Metal-dependent hydrolases"/>
    <property type="match status" value="1"/>
</dbReference>
<feature type="domain" description="Amidohydrolase-related" evidence="4">
    <location>
        <begin position="67"/>
        <end position="417"/>
    </location>
</feature>
<dbReference type="PANTHER" id="PTHR43794:SF11">
    <property type="entry name" value="AMIDOHYDROLASE-RELATED DOMAIN-CONTAINING PROTEIN"/>
    <property type="match status" value="1"/>
</dbReference>
<evidence type="ECO:0000256" key="2">
    <source>
        <dbReference type="ARBA" id="ARBA00022801"/>
    </source>
</evidence>
<dbReference type="InterPro" id="IPR011059">
    <property type="entry name" value="Metal-dep_hydrolase_composite"/>
</dbReference>
<feature type="region of interest" description="Disordered" evidence="3">
    <location>
        <begin position="458"/>
        <end position="486"/>
    </location>
</feature>
<dbReference type="InterPro" id="IPR050287">
    <property type="entry name" value="MTA/SAH_deaminase"/>
</dbReference>
<protein>
    <submittedName>
        <fullName evidence="5">Amidohydrolase family protein</fullName>
    </submittedName>
</protein>
<gene>
    <name evidence="5" type="ORF">KDW95_02325</name>
</gene>
<name>A0ABY5HLR9_9GAMM</name>
<keyword evidence="2" id="KW-0378">Hydrolase</keyword>
<evidence type="ECO:0000313" key="5">
    <source>
        <dbReference type="EMBL" id="UTW12543.1"/>
    </source>
</evidence>
<comment type="similarity">
    <text evidence="1">Belongs to the metallo-dependent hydrolases superfamily. ATZ/TRZ family.</text>
</comment>
<dbReference type="SUPFAM" id="SSF51338">
    <property type="entry name" value="Composite domain of metallo-dependent hydrolases"/>
    <property type="match status" value="2"/>
</dbReference>
<organism evidence="5 6">
    <name type="scientific">Marinobacterium rhizophilum</name>
    <dbReference type="NCBI Taxonomy" id="420402"/>
    <lineage>
        <taxon>Bacteria</taxon>
        <taxon>Pseudomonadati</taxon>
        <taxon>Pseudomonadota</taxon>
        <taxon>Gammaproteobacteria</taxon>
        <taxon>Oceanospirillales</taxon>
        <taxon>Oceanospirillaceae</taxon>
        <taxon>Marinobacterium</taxon>
    </lineage>
</organism>
<dbReference type="Gene3D" id="2.30.40.10">
    <property type="entry name" value="Urease, subunit C, domain 1"/>
    <property type="match status" value="1"/>
</dbReference>